<keyword evidence="1" id="KW-1133">Transmembrane helix</keyword>
<evidence type="ECO:0000313" key="3">
    <source>
        <dbReference type="Proteomes" id="UP000050360"/>
    </source>
</evidence>
<accession>A0A0P8C3W2</accession>
<dbReference type="AlphaFoldDB" id="A0A0P8C3W2"/>
<comment type="caution">
    <text evidence="2">The sequence shown here is derived from an EMBL/GenBank/DDBJ whole genome shotgun (WGS) entry which is preliminary data.</text>
</comment>
<evidence type="ECO:0000256" key="1">
    <source>
        <dbReference type="SAM" id="Phobius"/>
    </source>
</evidence>
<keyword evidence="1" id="KW-0812">Transmembrane</keyword>
<keyword evidence="1" id="KW-0472">Membrane</keyword>
<reference evidence="2 3" key="1">
    <citation type="submission" date="2015-09" db="EMBL/GenBank/DDBJ databases">
        <title>A metagenomics-based metabolic model of nitrate-dependent anaerobic oxidation of methane by Methanoperedens-like archaea.</title>
        <authorList>
            <person name="Arshad A."/>
            <person name="Speth D.R."/>
            <person name="De Graaf R.M."/>
            <person name="Op Den Camp H.J."/>
            <person name="Jetten M.S."/>
            <person name="Welte C.U."/>
        </authorList>
    </citation>
    <scope>NUCLEOTIDE SEQUENCE [LARGE SCALE GENOMIC DNA]</scope>
</reference>
<dbReference type="Proteomes" id="UP000050360">
    <property type="component" value="Unassembled WGS sequence"/>
</dbReference>
<feature type="transmembrane region" description="Helical" evidence="1">
    <location>
        <begin position="43"/>
        <end position="61"/>
    </location>
</feature>
<gene>
    <name evidence="2" type="ORF">MPEBLZ_04208</name>
</gene>
<protein>
    <submittedName>
        <fullName evidence="2">Uncharacterized protein</fullName>
    </submittedName>
</protein>
<organism evidence="2 3">
    <name type="scientific">Candidatus Methanoperedens nitratireducens</name>
    <dbReference type="NCBI Taxonomy" id="1392998"/>
    <lineage>
        <taxon>Archaea</taxon>
        <taxon>Methanobacteriati</taxon>
        <taxon>Methanobacteriota</taxon>
        <taxon>Stenosarchaea group</taxon>
        <taxon>Methanomicrobia</taxon>
        <taxon>Methanosarcinales</taxon>
        <taxon>ANME-2 cluster</taxon>
        <taxon>Candidatus Methanoperedentaceae</taxon>
        <taxon>Candidatus Methanoperedens</taxon>
    </lineage>
</organism>
<proteinExistence type="predicted"/>
<dbReference type="EMBL" id="LKCM01000399">
    <property type="protein sequence ID" value="KPQ41247.1"/>
    <property type="molecule type" value="Genomic_DNA"/>
</dbReference>
<sequence>MFKTGLVEFMRIVTEFDFLGFFKTEKYSPGEFLTRWIVHYSRLFYLVVYAIAMIAATFLYLTRRIKENYMESTKICFFLARWYFDPFCIKVWSK</sequence>
<evidence type="ECO:0000313" key="2">
    <source>
        <dbReference type="EMBL" id="KPQ41247.1"/>
    </source>
</evidence>
<name>A0A0P8C3W2_9EURY</name>